<keyword evidence="2" id="KW-0966">Cell projection</keyword>
<comment type="caution">
    <text evidence="2">The sequence shown here is derived from an EMBL/GenBank/DDBJ whole genome shotgun (WGS) entry which is preliminary data.</text>
</comment>
<evidence type="ECO:0000256" key="1">
    <source>
        <dbReference type="SAM" id="MobiDB-lite"/>
    </source>
</evidence>
<dbReference type="PANTHER" id="PTHR37166:SF1">
    <property type="entry name" value="PROTEIN FLAG"/>
    <property type="match status" value="1"/>
</dbReference>
<dbReference type="EMBL" id="JACHGJ010000001">
    <property type="protein sequence ID" value="MBB6478697.1"/>
    <property type="molecule type" value="Genomic_DNA"/>
</dbReference>
<dbReference type="PANTHER" id="PTHR37166">
    <property type="entry name" value="PROTEIN FLAG"/>
    <property type="match status" value="1"/>
</dbReference>
<reference evidence="2 3" key="1">
    <citation type="submission" date="2020-08" db="EMBL/GenBank/DDBJ databases">
        <title>Genomic Encyclopedia of Type Strains, Phase IV (KMG-IV): sequencing the most valuable type-strain genomes for metagenomic binning, comparative biology and taxonomic classification.</title>
        <authorList>
            <person name="Goeker M."/>
        </authorList>
    </citation>
    <scope>NUCLEOTIDE SEQUENCE [LARGE SCALE GENOMIC DNA]</scope>
    <source>
        <strain evidence="2 3">DSM 2461</strain>
    </source>
</reference>
<evidence type="ECO:0000313" key="3">
    <source>
        <dbReference type="Proteomes" id="UP000587760"/>
    </source>
</evidence>
<dbReference type="Gene3D" id="3.30.160.170">
    <property type="entry name" value="FlaG-like"/>
    <property type="match status" value="1"/>
</dbReference>
<name>A0A841R6A8_9SPIO</name>
<proteinExistence type="predicted"/>
<dbReference type="InterPro" id="IPR035924">
    <property type="entry name" value="FlaG-like_sf"/>
</dbReference>
<dbReference type="Pfam" id="PF03646">
    <property type="entry name" value="FlaG"/>
    <property type="match status" value="1"/>
</dbReference>
<evidence type="ECO:0000313" key="2">
    <source>
        <dbReference type="EMBL" id="MBB6478697.1"/>
    </source>
</evidence>
<accession>A0A841R6A8</accession>
<sequence>MSLDKIVNSGALTNTNFDNKPAVTAKPRKAVKAETEDKETKQKVPDRRQIELALKNFKSTRFSYVLTDEVNRFIVKIIDRKTDKVIKQVPSEELQKLHDNLQEALGILFDQEI</sequence>
<organism evidence="2 3">
    <name type="scientific">Spirochaeta isovalerica</name>
    <dbReference type="NCBI Taxonomy" id="150"/>
    <lineage>
        <taxon>Bacteria</taxon>
        <taxon>Pseudomonadati</taxon>
        <taxon>Spirochaetota</taxon>
        <taxon>Spirochaetia</taxon>
        <taxon>Spirochaetales</taxon>
        <taxon>Spirochaetaceae</taxon>
        <taxon>Spirochaeta</taxon>
    </lineage>
</organism>
<dbReference type="AlphaFoldDB" id="A0A841R6A8"/>
<dbReference type="Proteomes" id="UP000587760">
    <property type="component" value="Unassembled WGS sequence"/>
</dbReference>
<dbReference type="InterPro" id="IPR005186">
    <property type="entry name" value="FlaG"/>
</dbReference>
<feature type="region of interest" description="Disordered" evidence="1">
    <location>
        <begin position="1"/>
        <end position="44"/>
    </location>
</feature>
<protein>
    <submittedName>
        <fullName evidence="2">Flagellar protein FlaG</fullName>
    </submittedName>
</protein>
<keyword evidence="2" id="KW-0282">Flagellum</keyword>
<keyword evidence="2" id="KW-0969">Cilium</keyword>
<feature type="compositionally biased region" description="Basic and acidic residues" evidence="1">
    <location>
        <begin position="31"/>
        <end position="44"/>
    </location>
</feature>
<keyword evidence="3" id="KW-1185">Reference proteome</keyword>
<dbReference type="RefSeq" id="WP_184742774.1">
    <property type="nucleotide sequence ID" value="NZ_JACHGJ010000001.1"/>
</dbReference>
<gene>
    <name evidence="2" type="ORF">HNR50_000330</name>
</gene>
<dbReference type="SUPFAM" id="SSF160214">
    <property type="entry name" value="FlaG-like"/>
    <property type="match status" value="1"/>
</dbReference>